<feature type="domain" description="C2" evidence="9">
    <location>
        <begin position="664"/>
        <end position="787"/>
    </location>
</feature>
<feature type="coiled-coil region" evidence="7">
    <location>
        <begin position="360"/>
        <end position="415"/>
    </location>
</feature>
<comment type="caution">
    <text evidence="11">The sequence shown here is derived from an EMBL/GenBank/DDBJ whole genome shotgun (WGS) entry which is preliminary data.</text>
</comment>
<feature type="compositionally biased region" description="Polar residues" evidence="8">
    <location>
        <begin position="525"/>
        <end position="534"/>
    </location>
</feature>
<evidence type="ECO:0000256" key="7">
    <source>
        <dbReference type="SAM" id="Coils"/>
    </source>
</evidence>
<feature type="region of interest" description="Disordered" evidence="8">
    <location>
        <begin position="905"/>
        <end position="928"/>
    </location>
</feature>
<dbReference type="GO" id="GO:0060090">
    <property type="term" value="F:molecular adaptor activity"/>
    <property type="evidence" value="ECO:0007669"/>
    <property type="project" value="TreeGrafter"/>
</dbReference>
<dbReference type="Gene3D" id="2.20.70.10">
    <property type="match status" value="2"/>
</dbReference>
<sequence>MPRKELPLPEGWEEARDYDGKVYYIDHGSRTTSWVDPRDRYTKPLTFADCISDELPLGWEEAYDPQVGVYYIDHNTKTTQIEDPRVQWRREQEHMLKDYLVLAQEAIAAQKEIYQVKQQRLELAQQEYRQLHDVWEHKLGSQTSLLSGSSSSSKYDPEILKAEIATTKSRVNKLKREVAHMKQELQYKEHGFQTLKKIDMKMSDTQGGYKLDEAQAILSEMKALKKAITSGEKEKQDLIQSLARLKDSFVNDRGSQSDLWASSVSVESSSPLLPRQYLDVSSQTDVSGNFIGSSSNQLAEKVRLRLQYEEAKRRIANLKIQLAKLDSEAWPGVLDSERDRLILINEKEELLKEMRFISPRKWTRGEVERLETERRRLEEDLQAARDTQSKALTERLKLNSKRNQLVRELEETTRLVAMLHTQLKSLSTSMLSLSSSSSPGSLASSRGSLATSSQDSSTSASFTDLYYEHLEQLEQLDSEYQNKLDLLLEGATGFRPSGCITTIHENEVAKTQKADTTSRMQALRSLSGTPKSMTSLSPRSSLSSPSPPCSPLVIDPLLTGDAFSSHMDFDDAEISANLSELTLSTGNGSCRLEEPRAGDKHLGQAANFTKSIYQTTEWKGKDLVSPKCKHFNKRQIKSLVVLIPFRPCVSEVMVFDSDDTEAVGTAKVQIAMRYVQHVLLDLPSSEKNDKWDLKDRQCCPHRNIRVAVLPCSESTSCLFRTRPLEASDSLVYNEVFWVSISYPALRHKTLRVDVCTVDKSHLEECLGGAQISLAEICRSGEKSTRWYNLLSYKYQQKQNRKSKQGNSHSEVSCTEKTDSVSALLEQTAVELEAVEKKLEESRSTLTSGESWQDEEVPDLEEQDEISENEAEEEEEFCAGKSLWETEESLNSQLHTEIAVKVDKETNTESLAQSSTVVRPKDKRAANPPQAQFVRGSTIIRSKTFSPGPQSQYVCRLNRSDSDSSTLSKKPPFVRNAMERRSVRVKRPSVKAFGTERLIRTSLDLELDLQASKTWHDQLLQEISVLRELKEQLEQAQSQGEKELPQWVKDDERFRQLLRLVEKRVQNPEHKCELKADKMMRAAAKDVHRLRGQSRKEPLEVQSFREKMAFFTRPRINIPTLSADDV</sequence>
<organism evidence="11 12">
    <name type="scientific">Leiothrix lutea</name>
    <name type="common">Red-billed leiothrix</name>
    <name type="synonym">Sylvia lutea</name>
    <dbReference type="NCBI Taxonomy" id="36275"/>
    <lineage>
        <taxon>Eukaryota</taxon>
        <taxon>Metazoa</taxon>
        <taxon>Chordata</taxon>
        <taxon>Craniata</taxon>
        <taxon>Vertebrata</taxon>
        <taxon>Euteleostomi</taxon>
        <taxon>Archelosauria</taxon>
        <taxon>Archosauria</taxon>
        <taxon>Dinosauria</taxon>
        <taxon>Saurischia</taxon>
        <taxon>Theropoda</taxon>
        <taxon>Coelurosauria</taxon>
        <taxon>Aves</taxon>
        <taxon>Neognathae</taxon>
        <taxon>Neoaves</taxon>
        <taxon>Telluraves</taxon>
        <taxon>Australaves</taxon>
        <taxon>Passeriformes</taxon>
        <taxon>Sylvioidea</taxon>
        <taxon>Leiothrichidae</taxon>
        <taxon>Leiothrix</taxon>
    </lineage>
</organism>
<dbReference type="FunFam" id="2.20.70.10:FF:000001">
    <property type="entry name" value="Membrane-associated guanylate kinase, WW and PDZ domain-containing protein 1"/>
    <property type="match status" value="1"/>
</dbReference>
<feature type="compositionally biased region" description="Polar residues" evidence="8">
    <location>
        <begin position="907"/>
        <end position="916"/>
    </location>
</feature>
<evidence type="ECO:0000256" key="5">
    <source>
        <dbReference type="ARBA" id="ARBA00023054"/>
    </source>
</evidence>
<dbReference type="EMBL" id="VXBY01001544">
    <property type="protein sequence ID" value="NXP37504.1"/>
    <property type="molecule type" value="Genomic_DNA"/>
</dbReference>
<proteinExistence type="predicted"/>
<feature type="region of interest" description="Disordered" evidence="8">
    <location>
        <begin position="839"/>
        <end position="873"/>
    </location>
</feature>
<keyword evidence="5 7" id="KW-0175">Coiled coil</keyword>
<evidence type="ECO:0000256" key="2">
    <source>
        <dbReference type="ARBA" id="ARBA00022490"/>
    </source>
</evidence>
<evidence type="ECO:0000313" key="11">
    <source>
        <dbReference type="EMBL" id="NXP37504.1"/>
    </source>
</evidence>
<dbReference type="GO" id="GO:0019900">
    <property type="term" value="F:kinase binding"/>
    <property type="evidence" value="ECO:0007669"/>
    <property type="project" value="TreeGrafter"/>
</dbReference>
<dbReference type="InterPro" id="IPR057747">
    <property type="entry name" value="WWC1_hairpin"/>
</dbReference>
<dbReference type="InterPro" id="IPR000008">
    <property type="entry name" value="C2_dom"/>
</dbReference>
<dbReference type="InterPro" id="IPR051105">
    <property type="entry name" value="WWC/KIBRA_Hippo_Reg"/>
</dbReference>
<dbReference type="Gene3D" id="2.60.40.150">
    <property type="entry name" value="C2 domain"/>
    <property type="match status" value="1"/>
</dbReference>
<feature type="coiled-coil region" evidence="7">
    <location>
        <begin position="107"/>
        <end position="134"/>
    </location>
</feature>
<dbReference type="CDD" id="cd00201">
    <property type="entry name" value="WW"/>
    <property type="match status" value="2"/>
</dbReference>
<evidence type="ECO:0000256" key="1">
    <source>
        <dbReference type="ARBA" id="ARBA00004496"/>
    </source>
</evidence>
<dbReference type="SMART" id="SM00456">
    <property type="entry name" value="WW"/>
    <property type="match status" value="2"/>
</dbReference>
<dbReference type="PROSITE" id="PS50004">
    <property type="entry name" value="C2"/>
    <property type="match status" value="1"/>
</dbReference>
<feature type="region of interest" description="Disordered" evidence="8">
    <location>
        <begin position="525"/>
        <end position="548"/>
    </location>
</feature>
<feature type="domain" description="WW" evidence="10">
    <location>
        <begin position="6"/>
        <end position="39"/>
    </location>
</feature>
<dbReference type="GO" id="GO:0046621">
    <property type="term" value="P:negative regulation of organ growth"/>
    <property type="evidence" value="ECO:0007669"/>
    <property type="project" value="TreeGrafter"/>
</dbReference>
<accession>A0A7L1ZWY1</accession>
<feature type="non-terminal residue" evidence="11">
    <location>
        <position position="1125"/>
    </location>
</feature>
<dbReference type="InterPro" id="IPR035892">
    <property type="entry name" value="C2_domain_sf"/>
</dbReference>
<dbReference type="PANTHER" id="PTHR14791:SF22">
    <property type="entry name" value="PROTEIN KIBRA"/>
    <property type="match status" value="1"/>
</dbReference>
<keyword evidence="4" id="KW-0805">Transcription regulation</keyword>
<evidence type="ECO:0000256" key="6">
    <source>
        <dbReference type="ARBA" id="ARBA00023163"/>
    </source>
</evidence>
<dbReference type="GO" id="GO:0005737">
    <property type="term" value="C:cytoplasm"/>
    <property type="evidence" value="ECO:0007669"/>
    <property type="project" value="UniProtKB-SubCell"/>
</dbReference>
<evidence type="ECO:0000256" key="3">
    <source>
        <dbReference type="ARBA" id="ARBA00022737"/>
    </source>
</evidence>
<evidence type="ECO:0000259" key="10">
    <source>
        <dbReference type="PROSITE" id="PS50020"/>
    </source>
</evidence>
<feature type="region of interest" description="Disordered" evidence="8">
    <location>
        <begin position="434"/>
        <end position="457"/>
    </location>
</feature>
<dbReference type="SUPFAM" id="SSF51045">
    <property type="entry name" value="WW domain"/>
    <property type="match status" value="2"/>
</dbReference>
<dbReference type="Proteomes" id="UP000524007">
    <property type="component" value="Unassembled WGS sequence"/>
</dbReference>
<keyword evidence="12" id="KW-1185">Reference proteome</keyword>
<dbReference type="Pfam" id="PF00397">
    <property type="entry name" value="WW"/>
    <property type="match status" value="2"/>
</dbReference>
<keyword evidence="3" id="KW-0677">Repeat</keyword>
<feature type="coiled-coil region" evidence="7">
    <location>
        <begin position="301"/>
        <end position="328"/>
    </location>
</feature>
<evidence type="ECO:0000259" key="9">
    <source>
        <dbReference type="PROSITE" id="PS50004"/>
    </source>
</evidence>
<reference evidence="11 12" key="1">
    <citation type="submission" date="2019-09" db="EMBL/GenBank/DDBJ databases">
        <title>Bird 10,000 Genomes (B10K) Project - Family phase.</title>
        <authorList>
            <person name="Zhang G."/>
        </authorList>
    </citation>
    <scope>NUCLEOTIDE SEQUENCE [LARGE SCALE GENOMIC DNA]</scope>
    <source>
        <strain evidence="11">B10K-DU-002-43</strain>
        <tissue evidence="11">Muscle</tissue>
    </source>
</reference>
<dbReference type="GO" id="GO:0006355">
    <property type="term" value="P:regulation of DNA-templated transcription"/>
    <property type="evidence" value="ECO:0007669"/>
    <property type="project" value="TreeGrafter"/>
</dbReference>
<dbReference type="GO" id="GO:0035330">
    <property type="term" value="P:regulation of hippo signaling"/>
    <property type="evidence" value="ECO:0007669"/>
    <property type="project" value="TreeGrafter"/>
</dbReference>
<gene>
    <name evidence="11" type="primary">Wwc1</name>
    <name evidence="11" type="ORF">LEILUT_R08165</name>
</gene>
<dbReference type="GO" id="GO:0016477">
    <property type="term" value="P:cell migration"/>
    <property type="evidence" value="ECO:0007669"/>
    <property type="project" value="TreeGrafter"/>
</dbReference>
<dbReference type="InterPro" id="IPR036020">
    <property type="entry name" value="WW_dom_sf"/>
</dbReference>
<feature type="domain" description="WW" evidence="10">
    <location>
        <begin position="53"/>
        <end position="86"/>
    </location>
</feature>
<keyword evidence="6" id="KW-0804">Transcription</keyword>
<dbReference type="SUPFAM" id="SSF49562">
    <property type="entry name" value="C2 domain (Calcium/lipid-binding domain, CaLB)"/>
    <property type="match status" value="1"/>
</dbReference>
<dbReference type="PROSITE" id="PS01159">
    <property type="entry name" value="WW_DOMAIN_1"/>
    <property type="match status" value="1"/>
</dbReference>
<keyword evidence="2" id="KW-0963">Cytoplasm</keyword>
<name>A0A7L1ZWY1_LEILU</name>
<feature type="compositionally biased region" description="Acidic residues" evidence="8">
    <location>
        <begin position="851"/>
        <end position="873"/>
    </location>
</feature>
<evidence type="ECO:0000256" key="4">
    <source>
        <dbReference type="ARBA" id="ARBA00023015"/>
    </source>
</evidence>
<dbReference type="Pfam" id="PF00168">
    <property type="entry name" value="C2"/>
    <property type="match status" value="1"/>
</dbReference>
<dbReference type="FunFam" id="2.20.70.10:FF:000041">
    <property type="entry name" value="WW and C2 domain containing 1"/>
    <property type="match status" value="1"/>
</dbReference>
<comment type="subcellular location">
    <subcellularLocation>
        <location evidence="1">Cytoplasm</location>
    </subcellularLocation>
</comment>
<evidence type="ECO:0000256" key="8">
    <source>
        <dbReference type="SAM" id="MobiDB-lite"/>
    </source>
</evidence>
<feature type="compositionally biased region" description="Low complexity" evidence="8">
    <location>
        <begin position="535"/>
        <end position="544"/>
    </location>
</feature>
<feature type="non-terminal residue" evidence="11">
    <location>
        <position position="1"/>
    </location>
</feature>
<dbReference type="InterPro" id="IPR001202">
    <property type="entry name" value="WW_dom"/>
</dbReference>
<dbReference type="AlphaFoldDB" id="A0A7L1ZWY1"/>
<dbReference type="PANTHER" id="PTHR14791">
    <property type="entry name" value="BOMB/KIRA PROTEINS"/>
    <property type="match status" value="1"/>
</dbReference>
<evidence type="ECO:0000313" key="12">
    <source>
        <dbReference type="Proteomes" id="UP000524007"/>
    </source>
</evidence>
<dbReference type="PROSITE" id="PS50020">
    <property type="entry name" value="WW_DOMAIN_2"/>
    <property type="match status" value="2"/>
</dbReference>
<protein>
    <submittedName>
        <fullName evidence="11">KIBRA protein</fullName>
    </submittedName>
</protein>
<dbReference type="Pfam" id="PF25802">
    <property type="entry name" value="WWC1"/>
    <property type="match status" value="1"/>
</dbReference>
<feature type="coiled-coil region" evidence="7">
    <location>
        <begin position="1015"/>
        <end position="1042"/>
    </location>
</feature>